<dbReference type="SMART" id="SM01174">
    <property type="entry name" value="DUF4205"/>
    <property type="match status" value="1"/>
</dbReference>
<feature type="region of interest" description="Disordered" evidence="2">
    <location>
        <begin position="1"/>
        <end position="25"/>
    </location>
</feature>
<feature type="compositionally biased region" description="Polar residues" evidence="2">
    <location>
        <begin position="107"/>
        <end position="116"/>
    </location>
</feature>
<dbReference type="Pfam" id="PF13898">
    <property type="entry name" value="MINDY-3_4_CD"/>
    <property type="match status" value="1"/>
</dbReference>
<organism evidence="4 5">
    <name type="scientific">Blattamonas nauphoetae</name>
    <dbReference type="NCBI Taxonomy" id="2049346"/>
    <lineage>
        <taxon>Eukaryota</taxon>
        <taxon>Metamonada</taxon>
        <taxon>Preaxostyla</taxon>
        <taxon>Oxymonadida</taxon>
        <taxon>Blattamonas</taxon>
    </lineage>
</organism>
<dbReference type="InterPro" id="IPR025257">
    <property type="entry name" value="MINDY-3/4_CD"/>
</dbReference>
<dbReference type="EMBL" id="JARBJD010000189">
    <property type="protein sequence ID" value="KAK2947871.1"/>
    <property type="molecule type" value="Genomic_DNA"/>
</dbReference>
<sequence length="676" mass="73833">MSTVQLSAKRRPQPAIPVNKKKSTSGQVSIPTFVMPFDIIPLREESQHSSRRSAISGSSSVEINHPARQPVTSISSSFSSANRVKSNHGVVPSPQLSQRTRPVAYHLNSSPTTANGQPLPPRAKSHPKRSHTHAKPKSLQICGVPIKGSPPMKRKAMQGSQISSPNRIVQDEATSVNKVTHADIHTPSQQESIATRQSASPTTALSPPQTRTPSNEHITPTSSSGTGSPTAQSTSSTTPPTVLNIPAEQTTIEANADNAPFEIVDFDDSELDHVQHANEHKPIHQQLPPNQVEFGPVSASDLSSAHRLLFGTSNRTFPLAWMQGFVFRPDNAMNSFGLVQLEGGPCGVLASVQAMIIKQMKAHQARSGSVDEIDHNIYSQQQQYLLVHALADILWIASPNESVCLAKPSSEAVKNATTRSQFSYPSSSFQRVDLDSKSLVVDTISSMVSIFSSTLGIVSFLLSLLLTHGTDTTKSEMGLESEMGMIDERDYATHELVNLLITGKAHAHCFDGERQFEASDKTSDSLTLQGISSRSDIGFLSIFDYYSQMEVGINLKYPTAGIWVVLYESHYSTIWIDATSQTLIDALFEQGYSQKNAGNSQIQIDLDESWELNVFFYDQFGKQDEEIKLTMSPSLLSSSTTKNSHHARDLTPPLEQVLSTAFPKCGFDWNGTEPIL</sequence>
<dbReference type="PANTHER" id="PTHR12473">
    <property type="entry name" value="UBIQUITIN CARBOXYL-TERMINAL HYDROLASE MINDY-4-RELATED"/>
    <property type="match status" value="1"/>
</dbReference>
<protein>
    <submittedName>
        <fullName evidence="4">Ubiquitin carboxyl-terminal hydrolase MINDY-3</fullName>
        <ecNumber evidence="4">3.4.19.12</ecNumber>
    </submittedName>
</protein>
<feature type="compositionally biased region" description="Polar residues" evidence="2">
    <location>
        <begin position="158"/>
        <end position="178"/>
    </location>
</feature>
<gene>
    <name evidence="4" type="ORF">BLNAU_17196</name>
</gene>
<feature type="domain" description="Deubiquitinating enzyme MINDY-3/4 conserved" evidence="3">
    <location>
        <begin position="306"/>
        <end position="671"/>
    </location>
</feature>
<proteinExistence type="inferred from homology"/>
<comment type="similarity">
    <text evidence="1">Belongs to the MINDY deubiquitinase family. FAM188 subfamily.</text>
</comment>
<keyword evidence="4" id="KW-0378">Hydrolase</keyword>
<dbReference type="Proteomes" id="UP001281761">
    <property type="component" value="Unassembled WGS sequence"/>
</dbReference>
<reference evidence="4 5" key="1">
    <citation type="journal article" date="2022" name="bioRxiv">
        <title>Genomics of Preaxostyla Flagellates Illuminates Evolutionary Transitions and the Path Towards Mitochondrial Loss.</title>
        <authorList>
            <person name="Novak L.V.F."/>
            <person name="Treitli S.C."/>
            <person name="Pyrih J."/>
            <person name="Halakuc P."/>
            <person name="Pipaliya S.V."/>
            <person name="Vacek V."/>
            <person name="Brzon O."/>
            <person name="Soukal P."/>
            <person name="Eme L."/>
            <person name="Dacks J.B."/>
            <person name="Karnkowska A."/>
            <person name="Elias M."/>
            <person name="Hampl V."/>
        </authorList>
    </citation>
    <scope>NUCLEOTIDE SEQUENCE [LARGE SCALE GENOMIC DNA]</scope>
    <source>
        <strain evidence="4">NAU3</strain>
        <tissue evidence="4">Gut</tissue>
    </source>
</reference>
<dbReference type="GO" id="GO:0004843">
    <property type="term" value="F:cysteine-type deubiquitinase activity"/>
    <property type="evidence" value="ECO:0007669"/>
    <property type="project" value="UniProtKB-EC"/>
</dbReference>
<evidence type="ECO:0000256" key="1">
    <source>
        <dbReference type="ARBA" id="ARBA00011074"/>
    </source>
</evidence>
<evidence type="ECO:0000313" key="4">
    <source>
        <dbReference type="EMBL" id="KAK2947871.1"/>
    </source>
</evidence>
<keyword evidence="5" id="KW-1185">Reference proteome</keyword>
<feature type="compositionally biased region" description="Polar residues" evidence="2">
    <location>
        <begin position="70"/>
        <end position="84"/>
    </location>
</feature>
<dbReference type="InterPro" id="IPR039785">
    <property type="entry name" value="MINY3/4"/>
</dbReference>
<feature type="compositionally biased region" description="Polar residues" evidence="2">
    <location>
        <begin position="186"/>
        <end position="218"/>
    </location>
</feature>
<dbReference type="EC" id="3.4.19.12" evidence="4"/>
<name>A0ABQ9X7K9_9EUKA</name>
<feature type="compositionally biased region" description="Low complexity" evidence="2">
    <location>
        <begin position="219"/>
        <end position="241"/>
    </location>
</feature>
<feature type="region of interest" description="Disordered" evidence="2">
    <location>
        <begin position="44"/>
        <end position="242"/>
    </location>
</feature>
<evidence type="ECO:0000259" key="3">
    <source>
        <dbReference type="SMART" id="SM01174"/>
    </source>
</evidence>
<dbReference type="PANTHER" id="PTHR12473:SF8">
    <property type="entry name" value="UBIQUITIN CARBOXYL-TERMINAL HYDROLASE MINDY-4-RELATED"/>
    <property type="match status" value="1"/>
</dbReference>
<feature type="compositionally biased region" description="Basic residues" evidence="2">
    <location>
        <begin position="123"/>
        <end position="136"/>
    </location>
</feature>
<evidence type="ECO:0000256" key="2">
    <source>
        <dbReference type="SAM" id="MobiDB-lite"/>
    </source>
</evidence>
<evidence type="ECO:0000313" key="5">
    <source>
        <dbReference type="Proteomes" id="UP001281761"/>
    </source>
</evidence>
<accession>A0ABQ9X7K9</accession>
<comment type="caution">
    <text evidence="4">The sequence shown here is derived from an EMBL/GenBank/DDBJ whole genome shotgun (WGS) entry which is preliminary data.</text>
</comment>